<protein>
    <submittedName>
        <fullName evidence="1">Uncharacterized protein</fullName>
    </submittedName>
</protein>
<dbReference type="Proteomes" id="UP000030653">
    <property type="component" value="Unassembled WGS sequence"/>
</dbReference>
<evidence type="ECO:0000313" key="2">
    <source>
        <dbReference type="Proteomes" id="UP000030653"/>
    </source>
</evidence>
<proteinExistence type="predicted"/>
<dbReference type="GeneID" id="63688627"/>
<sequence length="77" mass="8644">MINREVCAAVGRYLVLVRLGVVDYKEGQRTERTCAKLSITFMRQTGFVLAMHTSCFIRRDTADQPIAETQHVGASLL</sequence>
<evidence type="ECO:0000313" key="1">
    <source>
        <dbReference type="EMBL" id="EJT99063.1"/>
    </source>
</evidence>
<accession>M5FSX4</accession>
<organism evidence="1 2">
    <name type="scientific">Dacryopinax primogenitus (strain DJM 731)</name>
    <name type="common">Brown rot fungus</name>
    <dbReference type="NCBI Taxonomy" id="1858805"/>
    <lineage>
        <taxon>Eukaryota</taxon>
        <taxon>Fungi</taxon>
        <taxon>Dikarya</taxon>
        <taxon>Basidiomycota</taxon>
        <taxon>Agaricomycotina</taxon>
        <taxon>Dacrymycetes</taxon>
        <taxon>Dacrymycetales</taxon>
        <taxon>Dacrymycetaceae</taxon>
        <taxon>Dacryopinax</taxon>
    </lineage>
</organism>
<dbReference type="RefSeq" id="XP_040625961.1">
    <property type="nucleotide sequence ID" value="XM_040773565.1"/>
</dbReference>
<dbReference type="AlphaFoldDB" id="M5FSX4"/>
<dbReference type="EMBL" id="JH795871">
    <property type="protein sequence ID" value="EJT99063.1"/>
    <property type="molecule type" value="Genomic_DNA"/>
</dbReference>
<keyword evidence="2" id="KW-1185">Reference proteome</keyword>
<dbReference type="HOGENOM" id="CLU_2638019_0_0_1"/>
<reference evidence="1 2" key="1">
    <citation type="journal article" date="2012" name="Science">
        <title>The Paleozoic origin of enzymatic lignin decomposition reconstructed from 31 fungal genomes.</title>
        <authorList>
            <person name="Floudas D."/>
            <person name="Binder M."/>
            <person name="Riley R."/>
            <person name="Barry K."/>
            <person name="Blanchette R.A."/>
            <person name="Henrissat B."/>
            <person name="Martinez A.T."/>
            <person name="Otillar R."/>
            <person name="Spatafora J.W."/>
            <person name="Yadav J.S."/>
            <person name="Aerts A."/>
            <person name="Benoit I."/>
            <person name="Boyd A."/>
            <person name="Carlson A."/>
            <person name="Copeland A."/>
            <person name="Coutinho P.M."/>
            <person name="de Vries R.P."/>
            <person name="Ferreira P."/>
            <person name="Findley K."/>
            <person name="Foster B."/>
            <person name="Gaskell J."/>
            <person name="Glotzer D."/>
            <person name="Gorecki P."/>
            <person name="Heitman J."/>
            <person name="Hesse C."/>
            <person name="Hori C."/>
            <person name="Igarashi K."/>
            <person name="Jurgens J.A."/>
            <person name="Kallen N."/>
            <person name="Kersten P."/>
            <person name="Kohler A."/>
            <person name="Kuees U."/>
            <person name="Kumar T.K.A."/>
            <person name="Kuo A."/>
            <person name="LaButti K."/>
            <person name="Larrondo L.F."/>
            <person name="Lindquist E."/>
            <person name="Ling A."/>
            <person name="Lombard V."/>
            <person name="Lucas S."/>
            <person name="Lundell T."/>
            <person name="Martin R."/>
            <person name="McLaughlin D.J."/>
            <person name="Morgenstern I."/>
            <person name="Morin E."/>
            <person name="Murat C."/>
            <person name="Nagy L.G."/>
            <person name="Nolan M."/>
            <person name="Ohm R.A."/>
            <person name="Patyshakuliyeva A."/>
            <person name="Rokas A."/>
            <person name="Ruiz-Duenas F.J."/>
            <person name="Sabat G."/>
            <person name="Salamov A."/>
            <person name="Samejima M."/>
            <person name="Schmutz J."/>
            <person name="Slot J.C."/>
            <person name="St John F."/>
            <person name="Stenlid J."/>
            <person name="Sun H."/>
            <person name="Sun S."/>
            <person name="Syed K."/>
            <person name="Tsang A."/>
            <person name="Wiebenga A."/>
            <person name="Young D."/>
            <person name="Pisabarro A."/>
            <person name="Eastwood D.C."/>
            <person name="Martin F."/>
            <person name="Cullen D."/>
            <person name="Grigoriev I.V."/>
            <person name="Hibbett D.S."/>
        </authorList>
    </citation>
    <scope>NUCLEOTIDE SEQUENCE [LARGE SCALE GENOMIC DNA]</scope>
    <source>
        <strain evidence="1 2">DJM-731 SS1</strain>
    </source>
</reference>
<gene>
    <name evidence="1" type="ORF">DACRYDRAFT_24139</name>
</gene>
<name>M5FSX4_DACPD</name>